<dbReference type="InterPro" id="IPR009057">
    <property type="entry name" value="Homeodomain-like_sf"/>
</dbReference>
<feature type="domain" description="HTH tetR-type" evidence="6">
    <location>
        <begin position="11"/>
        <end position="71"/>
    </location>
</feature>
<evidence type="ECO:0000256" key="1">
    <source>
        <dbReference type="ARBA" id="ARBA00022491"/>
    </source>
</evidence>
<comment type="caution">
    <text evidence="7">The sequence shown here is derived from an EMBL/GenBank/DDBJ whole genome shotgun (WGS) entry which is preliminary data.</text>
</comment>
<dbReference type="Pfam" id="PF00440">
    <property type="entry name" value="TetR_N"/>
    <property type="match status" value="1"/>
</dbReference>
<dbReference type="PANTHER" id="PTHR30055:SF234">
    <property type="entry name" value="HTH-TYPE TRANSCRIPTIONAL REGULATOR BETI"/>
    <property type="match status" value="1"/>
</dbReference>
<feature type="DNA-binding region" description="H-T-H motif" evidence="5">
    <location>
        <begin position="34"/>
        <end position="53"/>
    </location>
</feature>
<dbReference type="SUPFAM" id="SSF46689">
    <property type="entry name" value="Homeodomain-like"/>
    <property type="match status" value="1"/>
</dbReference>
<name>A0ABN3GWQ1_9PSEU</name>
<evidence type="ECO:0000256" key="5">
    <source>
        <dbReference type="PROSITE-ProRule" id="PRU00335"/>
    </source>
</evidence>
<organism evidence="7 8">
    <name type="scientific">Saccharopolyspora halophila</name>
    <dbReference type="NCBI Taxonomy" id="405551"/>
    <lineage>
        <taxon>Bacteria</taxon>
        <taxon>Bacillati</taxon>
        <taxon>Actinomycetota</taxon>
        <taxon>Actinomycetes</taxon>
        <taxon>Pseudonocardiales</taxon>
        <taxon>Pseudonocardiaceae</taxon>
        <taxon>Saccharopolyspora</taxon>
    </lineage>
</organism>
<reference evidence="7 8" key="1">
    <citation type="journal article" date="2019" name="Int. J. Syst. Evol. Microbiol.">
        <title>The Global Catalogue of Microorganisms (GCM) 10K type strain sequencing project: providing services to taxonomists for standard genome sequencing and annotation.</title>
        <authorList>
            <consortium name="The Broad Institute Genomics Platform"/>
            <consortium name="The Broad Institute Genome Sequencing Center for Infectious Disease"/>
            <person name="Wu L."/>
            <person name="Ma J."/>
        </authorList>
    </citation>
    <scope>NUCLEOTIDE SEQUENCE [LARGE SCALE GENOMIC DNA]</scope>
    <source>
        <strain evidence="7 8">JCM 16221</strain>
    </source>
</reference>
<dbReference type="Proteomes" id="UP001501218">
    <property type="component" value="Unassembled WGS sequence"/>
</dbReference>
<evidence type="ECO:0000256" key="3">
    <source>
        <dbReference type="ARBA" id="ARBA00023125"/>
    </source>
</evidence>
<keyword evidence="1" id="KW-0678">Repressor</keyword>
<keyword evidence="8" id="KW-1185">Reference proteome</keyword>
<keyword evidence="3 5" id="KW-0238">DNA-binding</keyword>
<proteinExistence type="predicted"/>
<dbReference type="SUPFAM" id="SSF48498">
    <property type="entry name" value="Tetracyclin repressor-like, C-terminal domain"/>
    <property type="match status" value="1"/>
</dbReference>
<evidence type="ECO:0000256" key="2">
    <source>
        <dbReference type="ARBA" id="ARBA00023015"/>
    </source>
</evidence>
<evidence type="ECO:0000259" key="6">
    <source>
        <dbReference type="PROSITE" id="PS50977"/>
    </source>
</evidence>
<evidence type="ECO:0000256" key="4">
    <source>
        <dbReference type="ARBA" id="ARBA00023163"/>
    </source>
</evidence>
<accession>A0ABN3GWQ1</accession>
<dbReference type="PROSITE" id="PS50977">
    <property type="entry name" value="HTH_TETR_2"/>
    <property type="match status" value="1"/>
</dbReference>
<keyword evidence="2" id="KW-0805">Transcription regulation</keyword>
<dbReference type="InterPro" id="IPR039538">
    <property type="entry name" value="BetI_C"/>
</dbReference>
<dbReference type="InterPro" id="IPR050109">
    <property type="entry name" value="HTH-type_TetR-like_transc_reg"/>
</dbReference>
<dbReference type="Gene3D" id="1.10.357.10">
    <property type="entry name" value="Tetracycline Repressor, domain 2"/>
    <property type="match status" value="1"/>
</dbReference>
<keyword evidence="4" id="KW-0804">Transcription</keyword>
<dbReference type="Pfam" id="PF13977">
    <property type="entry name" value="TetR_C_6"/>
    <property type="match status" value="1"/>
</dbReference>
<protein>
    <submittedName>
        <fullName evidence="7">TetR/AcrR family transcriptional regulator</fullName>
    </submittedName>
</protein>
<dbReference type="PANTHER" id="PTHR30055">
    <property type="entry name" value="HTH-TYPE TRANSCRIPTIONAL REGULATOR RUTR"/>
    <property type="match status" value="1"/>
</dbReference>
<dbReference type="InterPro" id="IPR001647">
    <property type="entry name" value="HTH_TetR"/>
</dbReference>
<dbReference type="EMBL" id="BAAARA010000024">
    <property type="protein sequence ID" value="GAA2363070.1"/>
    <property type="molecule type" value="Genomic_DNA"/>
</dbReference>
<sequence>MVDVTRTRTQQARREQFIDAALRAINERGRDNVRIRDIAAAAGVSPGSVLYHYPELAELMFDVHRTVADRFYHHRVDTVDAAEDAELKLAAAIETGLPTGQDDEVASALYEMHGLADRSSEHAALMTGLYDREVALYAAVLEIGRATGRFTLSRPVREIAATLVALEDGLGLHLISNNTSVERSTAKHLLAECARQATGCATIP</sequence>
<gene>
    <name evidence="7" type="ORF">GCM10009854_48430</name>
</gene>
<dbReference type="InterPro" id="IPR036271">
    <property type="entry name" value="Tet_transcr_reg_TetR-rel_C_sf"/>
</dbReference>
<evidence type="ECO:0000313" key="8">
    <source>
        <dbReference type="Proteomes" id="UP001501218"/>
    </source>
</evidence>
<evidence type="ECO:0000313" key="7">
    <source>
        <dbReference type="EMBL" id="GAA2363070.1"/>
    </source>
</evidence>